<feature type="region of interest" description="Disordered" evidence="1">
    <location>
        <begin position="80"/>
        <end position="102"/>
    </location>
</feature>
<proteinExistence type="predicted"/>
<dbReference type="EMBL" id="CM026425">
    <property type="protein sequence ID" value="KAG0577206.1"/>
    <property type="molecule type" value="Genomic_DNA"/>
</dbReference>
<sequence>MVSFQLPSTLQTQASFRCLPLLIKLGTLTMHYATEPSMLCNDSTDAVNKQKHRPSISLPLFSLTLVALCQHHSLLILPPGQTRTRSRKNDNRFQNSEVRFRV</sequence>
<dbReference type="AlphaFoldDB" id="A0A8T0I259"/>
<organism evidence="2 3">
    <name type="scientific">Ceratodon purpureus</name>
    <name type="common">Fire moss</name>
    <name type="synonym">Dicranum purpureum</name>
    <dbReference type="NCBI Taxonomy" id="3225"/>
    <lineage>
        <taxon>Eukaryota</taxon>
        <taxon>Viridiplantae</taxon>
        <taxon>Streptophyta</taxon>
        <taxon>Embryophyta</taxon>
        <taxon>Bryophyta</taxon>
        <taxon>Bryophytina</taxon>
        <taxon>Bryopsida</taxon>
        <taxon>Dicranidae</taxon>
        <taxon>Pseudoditrichales</taxon>
        <taxon>Ditrichaceae</taxon>
        <taxon>Ceratodon</taxon>
    </lineage>
</organism>
<feature type="compositionally biased region" description="Polar residues" evidence="1">
    <location>
        <begin position="92"/>
        <end position="102"/>
    </location>
</feature>
<evidence type="ECO:0000256" key="1">
    <source>
        <dbReference type="SAM" id="MobiDB-lite"/>
    </source>
</evidence>
<dbReference type="Proteomes" id="UP000822688">
    <property type="component" value="Chromosome 5"/>
</dbReference>
<name>A0A8T0I259_CERPU</name>
<protein>
    <submittedName>
        <fullName evidence="2">Uncharacterized protein</fullName>
    </submittedName>
</protein>
<keyword evidence="3" id="KW-1185">Reference proteome</keyword>
<accession>A0A8T0I259</accession>
<gene>
    <name evidence="2" type="ORF">KC19_5G139100</name>
</gene>
<evidence type="ECO:0000313" key="2">
    <source>
        <dbReference type="EMBL" id="KAG0577206.1"/>
    </source>
</evidence>
<reference evidence="2" key="1">
    <citation type="submission" date="2020-06" db="EMBL/GenBank/DDBJ databases">
        <title>WGS assembly of Ceratodon purpureus strain R40.</title>
        <authorList>
            <person name="Carey S.B."/>
            <person name="Jenkins J."/>
            <person name="Shu S."/>
            <person name="Lovell J.T."/>
            <person name="Sreedasyam A."/>
            <person name="Maumus F."/>
            <person name="Tiley G.P."/>
            <person name="Fernandez-Pozo N."/>
            <person name="Barry K."/>
            <person name="Chen C."/>
            <person name="Wang M."/>
            <person name="Lipzen A."/>
            <person name="Daum C."/>
            <person name="Saski C.A."/>
            <person name="Payton A.C."/>
            <person name="Mcbreen J.C."/>
            <person name="Conrad R.E."/>
            <person name="Kollar L.M."/>
            <person name="Olsson S."/>
            <person name="Huttunen S."/>
            <person name="Landis J.B."/>
            <person name="Wickett N.J."/>
            <person name="Johnson M.G."/>
            <person name="Rensing S.A."/>
            <person name="Grimwood J."/>
            <person name="Schmutz J."/>
            <person name="Mcdaniel S.F."/>
        </authorList>
    </citation>
    <scope>NUCLEOTIDE SEQUENCE</scope>
    <source>
        <strain evidence="2">R40</strain>
    </source>
</reference>
<comment type="caution">
    <text evidence="2">The sequence shown here is derived from an EMBL/GenBank/DDBJ whole genome shotgun (WGS) entry which is preliminary data.</text>
</comment>
<evidence type="ECO:0000313" key="3">
    <source>
        <dbReference type="Proteomes" id="UP000822688"/>
    </source>
</evidence>